<dbReference type="InterPro" id="IPR036420">
    <property type="entry name" value="BRCT_dom_sf"/>
</dbReference>
<dbReference type="FunFam" id="3.40.50.10190:FF:000008">
    <property type="entry name" value="X-ray repair cross complementing 1"/>
    <property type="match status" value="1"/>
</dbReference>
<dbReference type="Gene3D" id="3.40.50.10190">
    <property type="entry name" value="BRCT domain"/>
    <property type="match status" value="2"/>
</dbReference>
<accession>A0AAN0IDK9</accession>
<keyword evidence="9" id="KW-1185">Reference proteome</keyword>
<reference evidence="9" key="1">
    <citation type="journal article" date="2010" name="Nature">
        <title>The Amphimedon queenslandica genome and the evolution of animal complexity.</title>
        <authorList>
            <person name="Srivastava M."/>
            <person name="Simakov O."/>
            <person name="Chapman J."/>
            <person name="Fahey B."/>
            <person name="Gauthier M.E."/>
            <person name="Mitros T."/>
            <person name="Richards G.S."/>
            <person name="Conaco C."/>
            <person name="Dacre M."/>
            <person name="Hellsten U."/>
            <person name="Larroux C."/>
            <person name="Putnam N.H."/>
            <person name="Stanke M."/>
            <person name="Adamska M."/>
            <person name="Darling A."/>
            <person name="Degnan S.M."/>
            <person name="Oakley T.H."/>
            <person name="Plachetzki D.C."/>
            <person name="Zhai Y."/>
            <person name="Adamski M."/>
            <person name="Calcino A."/>
            <person name="Cummins S.F."/>
            <person name="Goodstein D.M."/>
            <person name="Harris C."/>
            <person name="Jackson D.J."/>
            <person name="Leys S.P."/>
            <person name="Shu S."/>
            <person name="Woodcroft B.J."/>
            <person name="Vervoort M."/>
            <person name="Kosik K.S."/>
            <person name="Manning G."/>
            <person name="Degnan B.M."/>
            <person name="Rokhsar D.S."/>
        </authorList>
    </citation>
    <scope>NUCLEOTIDE SEQUENCE [LARGE SCALE GENOMIC DNA]</scope>
</reference>
<feature type="region of interest" description="Disordered" evidence="6">
    <location>
        <begin position="184"/>
        <end position="250"/>
    </location>
</feature>
<dbReference type="InterPro" id="IPR045080">
    <property type="entry name" value="BRCT_XRCC1_rpt1"/>
</dbReference>
<dbReference type="GO" id="GO:0003684">
    <property type="term" value="F:damaged DNA binding"/>
    <property type="evidence" value="ECO:0007669"/>
    <property type="project" value="InterPro"/>
</dbReference>
<dbReference type="InterPro" id="IPR002706">
    <property type="entry name" value="Xrcc1_N"/>
</dbReference>
<feature type="domain" description="BRCT" evidence="7">
    <location>
        <begin position="462"/>
        <end position="553"/>
    </location>
</feature>
<dbReference type="SMART" id="SM00292">
    <property type="entry name" value="BRCT"/>
    <property type="match status" value="2"/>
</dbReference>
<keyword evidence="5" id="KW-0539">Nucleus</keyword>
<evidence type="ECO:0000256" key="3">
    <source>
        <dbReference type="ARBA" id="ARBA00022763"/>
    </source>
</evidence>
<dbReference type="InterPro" id="IPR001357">
    <property type="entry name" value="BRCT_dom"/>
</dbReference>
<dbReference type="FunFam" id="2.60.120.260:FF:000025">
    <property type="entry name" value="DNA repair protein XRCC1 isoform X1"/>
    <property type="match status" value="1"/>
</dbReference>
<dbReference type="Pfam" id="PF01834">
    <property type="entry name" value="XRCC1_N"/>
    <property type="match status" value="1"/>
</dbReference>
<evidence type="ECO:0000256" key="2">
    <source>
        <dbReference type="ARBA" id="ARBA00022737"/>
    </source>
</evidence>
<dbReference type="GeneID" id="100638211"/>
<dbReference type="KEGG" id="aqu:100638211"/>
<dbReference type="GO" id="GO:0006284">
    <property type="term" value="P:base-excision repair"/>
    <property type="evidence" value="ECO:0007669"/>
    <property type="project" value="InterPro"/>
</dbReference>
<dbReference type="Pfam" id="PF00533">
    <property type="entry name" value="BRCT"/>
    <property type="match status" value="2"/>
</dbReference>
<keyword evidence="3" id="KW-0227">DNA damage</keyword>
<feature type="compositionally biased region" description="Basic and acidic residues" evidence="6">
    <location>
        <begin position="349"/>
        <end position="382"/>
    </location>
</feature>
<name>A0AAN0IDK9_AMPQE</name>
<dbReference type="EnsemblMetazoa" id="XM_003385985.2">
    <property type="protein sequence ID" value="XP_003386033.1"/>
    <property type="gene ID" value="LOC100638211"/>
</dbReference>
<proteinExistence type="predicted"/>
<evidence type="ECO:0000256" key="4">
    <source>
        <dbReference type="ARBA" id="ARBA00023204"/>
    </source>
</evidence>
<dbReference type="CDD" id="cd17725">
    <property type="entry name" value="BRCT_XRCC1_rpt1"/>
    <property type="match status" value="1"/>
</dbReference>
<feature type="region of interest" description="Disordered" evidence="6">
    <location>
        <begin position="337"/>
        <end position="427"/>
    </location>
</feature>
<keyword evidence="4" id="KW-0234">DNA repair</keyword>
<evidence type="ECO:0000259" key="7">
    <source>
        <dbReference type="PROSITE" id="PS50172"/>
    </source>
</evidence>
<feature type="compositionally biased region" description="Basic and acidic residues" evidence="6">
    <location>
        <begin position="204"/>
        <end position="235"/>
    </location>
</feature>
<feature type="domain" description="BRCT" evidence="7">
    <location>
        <begin position="256"/>
        <end position="344"/>
    </location>
</feature>
<organism evidence="8 9">
    <name type="scientific">Amphimedon queenslandica</name>
    <name type="common">Sponge</name>
    <dbReference type="NCBI Taxonomy" id="400682"/>
    <lineage>
        <taxon>Eukaryota</taxon>
        <taxon>Metazoa</taxon>
        <taxon>Porifera</taxon>
        <taxon>Demospongiae</taxon>
        <taxon>Heteroscleromorpha</taxon>
        <taxon>Haplosclerida</taxon>
        <taxon>Niphatidae</taxon>
        <taxon>Amphimedon</taxon>
    </lineage>
</organism>
<dbReference type="PANTHER" id="PTHR11370">
    <property type="entry name" value="DNA-REPAIR PROTEIN XRCC1"/>
    <property type="match status" value="1"/>
</dbReference>
<dbReference type="GO" id="GO:0000012">
    <property type="term" value="P:single strand break repair"/>
    <property type="evidence" value="ECO:0007669"/>
    <property type="project" value="InterPro"/>
</dbReference>
<protein>
    <recommendedName>
        <fullName evidence="7">BRCT domain-containing protein</fullName>
    </recommendedName>
</protein>
<dbReference type="AlphaFoldDB" id="A0AAN0IDK9"/>
<evidence type="ECO:0000256" key="5">
    <source>
        <dbReference type="ARBA" id="ARBA00023242"/>
    </source>
</evidence>
<evidence type="ECO:0000256" key="6">
    <source>
        <dbReference type="SAM" id="MobiDB-lite"/>
    </source>
</evidence>
<dbReference type="Proteomes" id="UP000007879">
    <property type="component" value="Unassembled WGS sequence"/>
</dbReference>
<dbReference type="SUPFAM" id="SSF49785">
    <property type="entry name" value="Galactose-binding domain-like"/>
    <property type="match status" value="1"/>
</dbReference>
<dbReference type="PANTHER" id="PTHR11370:SF5">
    <property type="entry name" value="DNA REPAIR PROTEIN XRCC1"/>
    <property type="match status" value="1"/>
</dbReference>
<dbReference type="GO" id="GO:0005634">
    <property type="term" value="C:nucleus"/>
    <property type="evidence" value="ECO:0007669"/>
    <property type="project" value="UniProtKB-SubCell"/>
</dbReference>
<dbReference type="InterPro" id="IPR008979">
    <property type="entry name" value="Galactose-bd-like_sf"/>
</dbReference>
<reference evidence="8" key="2">
    <citation type="submission" date="2024-06" db="UniProtKB">
        <authorList>
            <consortium name="EnsemblMetazoa"/>
        </authorList>
    </citation>
    <scope>IDENTIFICATION</scope>
</reference>
<feature type="compositionally biased region" description="Polar residues" evidence="6">
    <location>
        <begin position="389"/>
        <end position="398"/>
    </location>
</feature>
<evidence type="ECO:0000313" key="9">
    <source>
        <dbReference type="Proteomes" id="UP000007879"/>
    </source>
</evidence>
<dbReference type="PROSITE" id="PS50172">
    <property type="entry name" value="BRCT"/>
    <property type="match status" value="2"/>
</dbReference>
<dbReference type="RefSeq" id="XP_003386033.1">
    <property type="nucleotide sequence ID" value="XM_003385985.2"/>
</dbReference>
<dbReference type="SUPFAM" id="SSF52113">
    <property type="entry name" value="BRCT domain"/>
    <property type="match status" value="2"/>
</dbReference>
<keyword evidence="2" id="KW-0677">Repeat</keyword>
<evidence type="ECO:0000256" key="1">
    <source>
        <dbReference type="ARBA" id="ARBA00004123"/>
    </source>
</evidence>
<feature type="compositionally biased region" description="Basic and acidic residues" evidence="6">
    <location>
        <begin position="435"/>
        <end position="453"/>
    </location>
</feature>
<comment type="subcellular location">
    <subcellularLocation>
        <location evidence="1">Nucleus</location>
    </subcellularLocation>
</comment>
<feature type="region of interest" description="Disordered" evidence="6">
    <location>
        <begin position="435"/>
        <end position="454"/>
    </location>
</feature>
<dbReference type="GO" id="GO:0006303">
    <property type="term" value="P:double-strand break repair via nonhomologous end joining"/>
    <property type="evidence" value="ECO:0007669"/>
    <property type="project" value="InterPro"/>
</dbReference>
<sequence>MPEIKLKHVCSVSSEDPNHPADNLLGQETYRKWQCDSAGEKQAVVVIEFDKASVIHSVDIGNNGSAFIEVLVGNSLSSSDYEVLVMASSFMSPVESKSWTNINRVRMFGKDKLSKAVCDQKWDRVKLVCTQPFNKNEKYGISFVKFLSPPTASKDGGGVTEEATPPKKIGIFDLKSEPKAGGTLLFKKEPTSMAAKARQASIELSKDRGTGSSEPSDKSPSADRKRVSSKADKDPVPLPSKKAKASDDQAASDPILFEEIMKGVVFSLSGFQNPLRGNLREKGLEMGAEYEPDWGQRCTHLISAFSGTPKFNTVKSKGGLIVKKEWLTDSYDKKKRQPASKYRFSTDPSEGKQYDKKERDIFSKVSYTRERKEEETKEKEVATKPPPSNTGGSTQTPPTEEDPYGGSTDEGSDMEMNQPGSEDYDTEDEIQRVVNSERKGNETQTDKSTESSKKKNSASLLNLADFFSDCVFLLYGDFSSSDMRLLTRYIRAYNGTIENYMSDKVTHVITQSEWDENFDQAKSENSSLVFVGPDWIFACHKEQAIVSCEQFAIHS</sequence>
<dbReference type="CDD" id="cd17707">
    <property type="entry name" value="BRCT_XRCC1_rpt2"/>
    <property type="match status" value="1"/>
</dbReference>
<dbReference type="Gene3D" id="2.60.120.260">
    <property type="entry name" value="Galactose-binding domain-like"/>
    <property type="match status" value="1"/>
</dbReference>
<evidence type="ECO:0000313" key="8">
    <source>
        <dbReference type="EnsemblMetazoa" id="XP_003386033.1"/>
    </source>
</evidence>